<dbReference type="PROSITE" id="PS50949">
    <property type="entry name" value="HTH_GNTR"/>
    <property type="match status" value="1"/>
</dbReference>
<dbReference type="Gene3D" id="1.10.10.10">
    <property type="entry name" value="Winged helix-like DNA-binding domain superfamily/Winged helix DNA-binding domain"/>
    <property type="match status" value="1"/>
</dbReference>
<feature type="region of interest" description="Disordered" evidence="4">
    <location>
        <begin position="120"/>
        <end position="149"/>
    </location>
</feature>
<evidence type="ECO:0000313" key="7">
    <source>
        <dbReference type="Proteomes" id="UP000324015"/>
    </source>
</evidence>
<evidence type="ECO:0000256" key="4">
    <source>
        <dbReference type="SAM" id="MobiDB-lite"/>
    </source>
</evidence>
<reference evidence="6 7" key="1">
    <citation type="submission" date="2018-05" db="EMBL/GenBank/DDBJ databases">
        <title>Streptomyces venezuelae.</title>
        <authorList>
            <person name="Kim W."/>
            <person name="Lee N."/>
            <person name="Cho B.-K."/>
        </authorList>
    </citation>
    <scope>NUCLEOTIDE SEQUENCE [LARGE SCALE GENOMIC DNA]</scope>
    <source>
        <strain evidence="6 7">ATCC 14585</strain>
    </source>
</reference>
<dbReference type="SMART" id="SM00345">
    <property type="entry name" value="HTH_GNTR"/>
    <property type="match status" value="1"/>
</dbReference>
<dbReference type="GO" id="GO:0003677">
    <property type="term" value="F:DNA binding"/>
    <property type="evidence" value="ECO:0007669"/>
    <property type="project" value="UniProtKB-KW"/>
</dbReference>
<dbReference type="PANTHER" id="PTHR38445">
    <property type="entry name" value="HTH-TYPE TRANSCRIPTIONAL REPRESSOR YTRA"/>
    <property type="match status" value="1"/>
</dbReference>
<dbReference type="RefSeq" id="WP_150184862.1">
    <property type="nucleotide sequence ID" value="NZ_CP029191.1"/>
</dbReference>
<keyword evidence="1" id="KW-0805">Transcription regulation</keyword>
<dbReference type="CDD" id="cd07377">
    <property type="entry name" value="WHTH_GntR"/>
    <property type="match status" value="1"/>
</dbReference>
<evidence type="ECO:0000259" key="5">
    <source>
        <dbReference type="PROSITE" id="PS50949"/>
    </source>
</evidence>
<feature type="domain" description="HTH gntR-type" evidence="5">
    <location>
        <begin position="12"/>
        <end position="80"/>
    </location>
</feature>
<dbReference type="SUPFAM" id="SSF46785">
    <property type="entry name" value="Winged helix' DNA-binding domain"/>
    <property type="match status" value="1"/>
</dbReference>
<dbReference type="Pfam" id="PF00392">
    <property type="entry name" value="GntR"/>
    <property type="match status" value="1"/>
</dbReference>
<gene>
    <name evidence="6" type="ORF">DEJ49_16715</name>
</gene>
<dbReference type="EMBL" id="CP029191">
    <property type="protein sequence ID" value="QES42415.1"/>
    <property type="molecule type" value="Genomic_DNA"/>
</dbReference>
<organism evidence="6 7">
    <name type="scientific">Streptomyces venezuelae</name>
    <dbReference type="NCBI Taxonomy" id="54571"/>
    <lineage>
        <taxon>Bacteria</taxon>
        <taxon>Bacillati</taxon>
        <taxon>Actinomycetota</taxon>
        <taxon>Actinomycetes</taxon>
        <taxon>Kitasatosporales</taxon>
        <taxon>Streptomycetaceae</taxon>
        <taxon>Streptomyces</taxon>
    </lineage>
</organism>
<evidence type="ECO:0000256" key="3">
    <source>
        <dbReference type="ARBA" id="ARBA00023163"/>
    </source>
</evidence>
<evidence type="ECO:0000256" key="2">
    <source>
        <dbReference type="ARBA" id="ARBA00023125"/>
    </source>
</evidence>
<keyword evidence="3" id="KW-0804">Transcription</keyword>
<proteinExistence type="predicted"/>
<dbReference type="PANTHER" id="PTHR38445:SF7">
    <property type="entry name" value="GNTR-FAMILY TRANSCRIPTIONAL REGULATOR"/>
    <property type="match status" value="1"/>
</dbReference>
<dbReference type="InterPro" id="IPR000524">
    <property type="entry name" value="Tscrpt_reg_HTH_GntR"/>
</dbReference>
<dbReference type="GO" id="GO:0003700">
    <property type="term" value="F:DNA-binding transcription factor activity"/>
    <property type="evidence" value="ECO:0007669"/>
    <property type="project" value="InterPro"/>
</dbReference>
<keyword evidence="2" id="KW-0238">DNA-binding</keyword>
<dbReference type="AlphaFoldDB" id="A0A5P2CI26"/>
<evidence type="ECO:0000256" key="1">
    <source>
        <dbReference type="ARBA" id="ARBA00023015"/>
    </source>
</evidence>
<sequence>MVEYRIDRRSGVATYLQIVQQTRQALRLGLLEPGDKLPTAREVVEATAINPNTVLKAYRELEREGLVEARRGLGTFVRRTLGAAPADSPLRGELAEWAARARQAGLERDDVAALFTAVLDDQFGDPQRPKQHQKQHQDQQPQATQGDPV</sequence>
<evidence type="ECO:0000313" key="6">
    <source>
        <dbReference type="EMBL" id="QES42415.1"/>
    </source>
</evidence>
<dbReference type="InterPro" id="IPR036388">
    <property type="entry name" value="WH-like_DNA-bd_sf"/>
</dbReference>
<name>A0A5P2CI26_STRVZ</name>
<protein>
    <submittedName>
        <fullName evidence="6">GntR family transcriptional regulator</fullName>
    </submittedName>
</protein>
<dbReference type="Proteomes" id="UP000324015">
    <property type="component" value="Chromosome"/>
</dbReference>
<dbReference type="InterPro" id="IPR036390">
    <property type="entry name" value="WH_DNA-bd_sf"/>
</dbReference>
<accession>A0A5P2CI26</accession>